<evidence type="ECO:0000256" key="1">
    <source>
        <dbReference type="SAM" id="MobiDB-lite"/>
    </source>
</evidence>
<dbReference type="AlphaFoldDB" id="A0A8J2MP16"/>
<proteinExistence type="predicted"/>
<dbReference type="Proteomes" id="UP000786811">
    <property type="component" value="Unassembled WGS sequence"/>
</dbReference>
<evidence type="ECO:0000313" key="3">
    <source>
        <dbReference type="Proteomes" id="UP000786811"/>
    </source>
</evidence>
<name>A0A8J2MP16_COTCN</name>
<organism evidence="2 3">
    <name type="scientific">Cotesia congregata</name>
    <name type="common">Parasitoid wasp</name>
    <name type="synonym">Apanteles congregatus</name>
    <dbReference type="NCBI Taxonomy" id="51543"/>
    <lineage>
        <taxon>Eukaryota</taxon>
        <taxon>Metazoa</taxon>
        <taxon>Ecdysozoa</taxon>
        <taxon>Arthropoda</taxon>
        <taxon>Hexapoda</taxon>
        <taxon>Insecta</taxon>
        <taxon>Pterygota</taxon>
        <taxon>Neoptera</taxon>
        <taxon>Endopterygota</taxon>
        <taxon>Hymenoptera</taxon>
        <taxon>Apocrita</taxon>
        <taxon>Ichneumonoidea</taxon>
        <taxon>Braconidae</taxon>
        <taxon>Microgastrinae</taxon>
        <taxon>Cotesia</taxon>
    </lineage>
</organism>
<feature type="region of interest" description="Disordered" evidence="1">
    <location>
        <begin position="1"/>
        <end position="38"/>
    </location>
</feature>
<gene>
    <name evidence="2" type="ORF">HICCMSTLAB_LOCUS7560</name>
</gene>
<feature type="compositionally biased region" description="Polar residues" evidence="1">
    <location>
        <begin position="23"/>
        <end position="38"/>
    </location>
</feature>
<evidence type="ECO:0000313" key="2">
    <source>
        <dbReference type="EMBL" id="CAG5095140.1"/>
    </source>
</evidence>
<protein>
    <submittedName>
        <fullName evidence="2">Uncharacterized protein</fullName>
    </submittedName>
</protein>
<keyword evidence="3" id="KW-1185">Reference proteome</keyword>
<sequence length="109" mass="12303">MLATRTSTAIFSMGTPAPPSIGESWQLSPESGPQKSSTADHFCHCLHDDAPPVVLRLKPEAQTTEHCCLYSYQRNLILLPALWSLLFLFRRIGCWYCLTWLLGECFCLL</sequence>
<dbReference type="EMBL" id="CAJNRD030001121">
    <property type="protein sequence ID" value="CAG5095140.1"/>
    <property type="molecule type" value="Genomic_DNA"/>
</dbReference>
<reference evidence="2" key="1">
    <citation type="submission" date="2021-04" db="EMBL/GenBank/DDBJ databases">
        <authorList>
            <person name="Chebbi M.A.C M."/>
        </authorList>
    </citation>
    <scope>NUCLEOTIDE SEQUENCE</scope>
</reference>
<accession>A0A8J2MP16</accession>
<feature type="compositionally biased region" description="Polar residues" evidence="1">
    <location>
        <begin position="1"/>
        <end position="10"/>
    </location>
</feature>
<comment type="caution">
    <text evidence="2">The sequence shown here is derived from an EMBL/GenBank/DDBJ whole genome shotgun (WGS) entry which is preliminary data.</text>
</comment>